<dbReference type="Pfam" id="PF12641">
    <property type="entry name" value="Flavodoxin_3"/>
    <property type="match status" value="1"/>
</dbReference>
<dbReference type="SUPFAM" id="SSF52218">
    <property type="entry name" value="Flavoproteins"/>
    <property type="match status" value="1"/>
</dbReference>
<evidence type="ECO:0000313" key="4">
    <source>
        <dbReference type="EMBL" id="CAB4939803.1"/>
    </source>
</evidence>
<dbReference type="GO" id="GO:0010181">
    <property type="term" value="F:FMN binding"/>
    <property type="evidence" value="ECO:0007669"/>
    <property type="project" value="InterPro"/>
</dbReference>
<evidence type="ECO:0000259" key="1">
    <source>
        <dbReference type="PROSITE" id="PS50902"/>
    </source>
</evidence>
<dbReference type="Gene3D" id="3.40.50.360">
    <property type="match status" value="1"/>
</dbReference>
<evidence type="ECO:0000313" key="5">
    <source>
        <dbReference type="EMBL" id="CAB5016453.1"/>
    </source>
</evidence>
<dbReference type="InterPro" id="IPR029039">
    <property type="entry name" value="Flavoprotein-like_sf"/>
</dbReference>
<sequence length="150" mass="15851">MKNAVVIYETLTGNTRKAGERIARELDGAGVSAVACPVLEIDYPALAAADIVIIGTWTDGMVLFGQRPGRVGRLWAKIPALDRKKTALYCTFAVAPGKTLAKLESMVTGHHGADVVGGLAIRRNCIEQGAETFVDRLLAPAPAVKVAPAR</sequence>
<protein>
    <submittedName>
        <fullName evidence="3">Unannotated protein</fullName>
    </submittedName>
</protein>
<dbReference type="EMBL" id="CAEZYR010000023">
    <property type="protein sequence ID" value="CAB4736437.1"/>
    <property type="molecule type" value="Genomic_DNA"/>
</dbReference>
<accession>A0A6J7APV0</accession>
<dbReference type="PROSITE" id="PS50902">
    <property type="entry name" value="FLAVODOXIN_LIKE"/>
    <property type="match status" value="1"/>
</dbReference>
<gene>
    <name evidence="2" type="ORF">UFOPK2754_00852</name>
    <name evidence="3" type="ORF">UFOPK3139_02235</name>
    <name evidence="4" type="ORF">UFOPK3543_03183</name>
    <name evidence="5" type="ORF">UFOPK3967_02524</name>
</gene>
<evidence type="ECO:0000313" key="3">
    <source>
        <dbReference type="EMBL" id="CAB4834894.1"/>
    </source>
</evidence>
<dbReference type="EMBL" id="CAFBOS010000200">
    <property type="protein sequence ID" value="CAB5016453.1"/>
    <property type="molecule type" value="Genomic_DNA"/>
</dbReference>
<organism evidence="3">
    <name type="scientific">freshwater metagenome</name>
    <dbReference type="NCBI Taxonomy" id="449393"/>
    <lineage>
        <taxon>unclassified sequences</taxon>
        <taxon>metagenomes</taxon>
        <taxon>ecological metagenomes</taxon>
    </lineage>
</organism>
<dbReference type="InterPro" id="IPR008254">
    <property type="entry name" value="Flavodoxin/NO_synth"/>
</dbReference>
<dbReference type="EMBL" id="CAFABA010000107">
    <property type="protein sequence ID" value="CAB4834894.1"/>
    <property type="molecule type" value="Genomic_DNA"/>
</dbReference>
<reference evidence="3" key="1">
    <citation type="submission" date="2020-05" db="EMBL/GenBank/DDBJ databases">
        <authorList>
            <person name="Chiriac C."/>
            <person name="Salcher M."/>
            <person name="Ghai R."/>
            <person name="Kavagutti S V."/>
        </authorList>
    </citation>
    <scope>NUCLEOTIDE SEQUENCE</scope>
</reference>
<evidence type="ECO:0000313" key="2">
    <source>
        <dbReference type="EMBL" id="CAB4736437.1"/>
    </source>
</evidence>
<name>A0A6J7APV0_9ZZZZ</name>
<feature type="domain" description="Flavodoxin-like" evidence="1">
    <location>
        <begin position="4"/>
        <end position="138"/>
    </location>
</feature>
<proteinExistence type="predicted"/>
<dbReference type="AlphaFoldDB" id="A0A6J7APV0"/>
<dbReference type="EMBL" id="CAFBMH010000219">
    <property type="protein sequence ID" value="CAB4939803.1"/>
    <property type="molecule type" value="Genomic_DNA"/>
</dbReference>